<protein>
    <submittedName>
        <fullName evidence="1">Trafficking protein particle complex subunit 2</fullName>
    </submittedName>
</protein>
<dbReference type="Pfam" id="PF04628">
    <property type="entry name" value="Sedlin_N"/>
    <property type="match status" value="1"/>
</dbReference>
<dbReference type="SUPFAM" id="SSF64356">
    <property type="entry name" value="SNARE-like"/>
    <property type="match status" value="1"/>
</dbReference>
<organism evidence="1 2">
    <name type="scientific">Taphrina deformans (strain PYCC 5710 / ATCC 11124 / CBS 356.35 / IMI 108563 / JCM 9778 / NBRC 8474)</name>
    <name type="common">Peach leaf curl fungus</name>
    <name type="synonym">Lalaria deformans</name>
    <dbReference type="NCBI Taxonomy" id="1097556"/>
    <lineage>
        <taxon>Eukaryota</taxon>
        <taxon>Fungi</taxon>
        <taxon>Dikarya</taxon>
        <taxon>Ascomycota</taxon>
        <taxon>Taphrinomycotina</taxon>
        <taxon>Taphrinomycetes</taxon>
        <taxon>Taphrinales</taxon>
        <taxon>Taphrinaceae</taxon>
        <taxon>Taphrina</taxon>
    </lineage>
</organism>
<sequence length="141" mass="16251">MSFMLAIVGTRDNPLYTLEFGTSKSGGDGTPKFREDQRPMNQFILHSSLDIVEEVQWTSGIMYMKSIDKFNSNLISTFLTAGNIKLMLLHELRNDDGIKNFFNDVYELYTKTLMSPFYAVNMPIKSQVFDQRVRALAKKYL</sequence>
<dbReference type="EMBL" id="CAHR02000107">
    <property type="protein sequence ID" value="CCG82867.1"/>
    <property type="molecule type" value="Genomic_DNA"/>
</dbReference>
<comment type="caution">
    <text evidence="1">The sequence shown here is derived from an EMBL/GenBank/DDBJ whole genome shotgun (WGS) entry which is preliminary data.</text>
</comment>
<dbReference type="PANTHER" id="PTHR12403">
    <property type="entry name" value="TRAFFICKING PROTEIN PARTICLE COMPLEX SUBUNIT 2"/>
    <property type="match status" value="1"/>
</dbReference>
<evidence type="ECO:0000313" key="2">
    <source>
        <dbReference type="Proteomes" id="UP000013776"/>
    </source>
</evidence>
<dbReference type="eggNOG" id="KOG3487">
    <property type="taxonomic scope" value="Eukaryota"/>
</dbReference>
<dbReference type="VEuPathDB" id="FungiDB:TAPDE_002985"/>
<reference evidence="1 2" key="1">
    <citation type="journal article" date="2013" name="MBio">
        <title>Genome sequencing of the plant pathogen Taphrina deformans, the causal agent of peach leaf curl.</title>
        <authorList>
            <person name="Cisse O.H."/>
            <person name="Almeida J.M.G.C.F."/>
            <person name="Fonseca A."/>
            <person name="Kumar A.A."/>
            <person name="Salojaervi J."/>
            <person name="Overmyer K."/>
            <person name="Hauser P.M."/>
            <person name="Pagni M."/>
        </authorList>
    </citation>
    <scope>NUCLEOTIDE SEQUENCE [LARGE SCALE GENOMIC DNA]</scope>
    <source>
        <strain evidence="2">PYCC 5710 / ATCC 11124 / CBS 356.35 / IMI 108563 / JCM 9778 / NBRC 8474</strain>
    </source>
</reference>
<dbReference type="GO" id="GO:0005737">
    <property type="term" value="C:cytoplasm"/>
    <property type="evidence" value="ECO:0007669"/>
    <property type="project" value="GOC"/>
</dbReference>
<dbReference type="InterPro" id="IPR011012">
    <property type="entry name" value="Longin-like_dom_sf"/>
</dbReference>
<dbReference type="AlphaFoldDB" id="R4XHH3"/>
<dbReference type="CDD" id="cd14825">
    <property type="entry name" value="TRAPPC2_sedlin"/>
    <property type="match status" value="1"/>
</dbReference>
<dbReference type="InterPro" id="IPR006722">
    <property type="entry name" value="Sedlin"/>
</dbReference>
<dbReference type="Proteomes" id="UP000013776">
    <property type="component" value="Unassembled WGS sequence"/>
</dbReference>
<gene>
    <name evidence="1" type="ORF">TAPDE_002985</name>
</gene>
<evidence type="ECO:0000313" key="1">
    <source>
        <dbReference type="EMBL" id="CCG82867.1"/>
    </source>
</evidence>
<dbReference type="Gene3D" id="3.30.450.70">
    <property type="match status" value="1"/>
</dbReference>
<dbReference type="OrthoDB" id="10252102at2759"/>
<name>R4XHH3_TAPDE</name>
<dbReference type="GO" id="GO:0006888">
    <property type="term" value="P:endoplasmic reticulum to Golgi vesicle-mediated transport"/>
    <property type="evidence" value="ECO:0007669"/>
    <property type="project" value="InterPro"/>
</dbReference>
<proteinExistence type="predicted"/>
<dbReference type="STRING" id="1097556.R4XHH3"/>
<keyword evidence="2" id="KW-1185">Reference proteome</keyword>
<accession>R4XHH3</accession>